<feature type="transmembrane region" description="Helical" evidence="1">
    <location>
        <begin position="131"/>
        <end position="151"/>
    </location>
</feature>
<keyword evidence="1" id="KW-0472">Membrane</keyword>
<dbReference type="Pfam" id="PF03151">
    <property type="entry name" value="TPT"/>
    <property type="match status" value="1"/>
</dbReference>
<keyword evidence="3" id="KW-0762">Sugar transport</keyword>
<proteinExistence type="predicted"/>
<keyword evidence="1" id="KW-0812">Transmembrane</keyword>
<organism evidence="3">
    <name type="scientific">Theileria annulata</name>
    <dbReference type="NCBI Taxonomy" id="5874"/>
    <lineage>
        <taxon>Eukaryota</taxon>
        <taxon>Sar</taxon>
        <taxon>Alveolata</taxon>
        <taxon>Apicomplexa</taxon>
        <taxon>Aconoidasida</taxon>
        <taxon>Piroplasmida</taxon>
        <taxon>Theileriidae</taxon>
        <taxon>Theileria</taxon>
    </lineage>
</organism>
<accession>A0A3B0MGL4</accession>
<feature type="transmembrane region" description="Helical" evidence="1">
    <location>
        <begin position="163"/>
        <end position="191"/>
    </location>
</feature>
<feature type="transmembrane region" description="Helical" evidence="1">
    <location>
        <begin position="262"/>
        <end position="279"/>
    </location>
</feature>
<name>A0A3B0MGL4_THEAN</name>
<reference evidence="3" key="1">
    <citation type="submission" date="2018-07" db="EMBL/GenBank/DDBJ databases">
        <authorList>
            <person name="Quirk P.G."/>
            <person name="Krulwich T.A."/>
        </authorList>
    </citation>
    <scope>NUCLEOTIDE SEQUENCE</scope>
    <source>
        <strain evidence="3">Anand</strain>
    </source>
</reference>
<protein>
    <submittedName>
        <fullName evidence="3">Sugar transporter, putative</fullName>
    </submittedName>
</protein>
<keyword evidence="1" id="KW-1133">Transmembrane helix</keyword>
<dbReference type="InterPro" id="IPR004853">
    <property type="entry name" value="Sugar_P_trans_dom"/>
</dbReference>
<feature type="domain" description="Sugar phosphate transporter" evidence="2">
    <location>
        <begin position="9"/>
        <end position="335"/>
    </location>
</feature>
<feature type="transmembrane region" description="Helical" evidence="1">
    <location>
        <begin position="229"/>
        <end position="250"/>
    </location>
</feature>
<feature type="transmembrane region" description="Helical" evidence="1">
    <location>
        <begin position="322"/>
        <end position="338"/>
    </location>
</feature>
<evidence type="ECO:0000313" key="3">
    <source>
        <dbReference type="EMBL" id="SVP88853.1"/>
    </source>
</evidence>
<evidence type="ECO:0000313" key="4">
    <source>
        <dbReference type="EMBL" id="SVP89997.1"/>
    </source>
</evidence>
<dbReference type="AlphaFoldDB" id="A0A3B0MGL4"/>
<evidence type="ECO:0000259" key="2">
    <source>
        <dbReference type="Pfam" id="PF03151"/>
    </source>
</evidence>
<dbReference type="EMBL" id="UIVT01000001">
    <property type="protein sequence ID" value="SVP88853.1"/>
    <property type="molecule type" value="Genomic_DNA"/>
</dbReference>
<feature type="transmembrane region" description="Helical" evidence="1">
    <location>
        <begin position="35"/>
        <end position="55"/>
    </location>
</feature>
<dbReference type="VEuPathDB" id="PiroplasmaDB:TA06475"/>
<gene>
    <name evidence="3" type="ORF">TAT_000070500</name>
    <name evidence="4" type="ORF">TAV_000070000</name>
</gene>
<dbReference type="EMBL" id="UIVS01000001">
    <property type="protein sequence ID" value="SVP89997.1"/>
    <property type="molecule type" value="Genomic_DNA"/>
</dbReference>
<sequence length="339" mass="37799">MKGATSLSFLSLYYLGKALYYNSNKKLVSYLNNRVALWVLNMLSAVPFFALKWVLGLQSPPVFYPLQYTPEKINFKVDGVLGSVKKTLKNGVNRVKSYVMAYKTVMLQTTFLLAPKILTDSASLFTFRNTFFFNFLQTMDPALTSLIYYFFDDLKLDTKTYLSLLPLVTGAAYATYPGFGSSLGVLAYFLLTNLSVYFTNDELKEFLSQNMDKVGKNLTKSNLNSTVTISLYLLLSFVLVSEGCGFSYACDNLLKRIKGGDYGILKYIFLSGLSNYMMSTARFGLFSELSPITKSVASTMLNLFTSLVSSVLSEGKLSKNELYGTALAIAGTFLYLLTK</sequence>
<keyword evidence="3" id="KW-0813">Transport</keyword>
<evidence type="ECO:0000256" key="1">
    <source>
        <dbReference type="SAM" id="Phobius"/>
    </source>
</evidence>